<dbReference type="Pfam" id="PF00689">
    <property type="entry name" value="Cation_ATPase_C"/>
    <property type="match status" value="1"/>
</dbReference>
<dbReference type="EC" id="7.2.2.3" evidence="19"/>
<feature type="domain" description="Cation-transporting P-type ATPase N-terminal" evidence="24">
    <location>
        <begin position="29"/>
        <end position="104"/>
    </location>
</feature>
<dbReference type="InterPro" id="IPR044492">
    <property type="entry name" value="P_typ_ATPase_HD_dom"/>
</dbReference>
<dbReference type="Gene3D" id="2.70.150.10">
    <property type="entry name" value="Calcium-transporting ATPase, cytoplasmic transduction domain A"/>
    <property type="match status" value="1"/>
</dbReference>
<comment type="catalytic activity">
    <reaction evidence="21">
        <text>Na(+)(in) + ATP + H2O = Na(+)(out) + ADP + phosphate + H(+)</text>
        <dbReference type="Rhea" id="RHEA:14633"/>
        <dbReference type="ChEBI" id="CHEBI:15377"/>
        <dbReference type="ChEBI" id="CHEBI:15378"/>
        <dbReference type="ChEBI" id="CHEBI:29101"/>
        <dbReference type="ChEBI" id="CHEBI:30616"/>
        <dbReference type="ChEBI" id="CHEBI:43474"/>
        <dbReference type="ChEBI" id="CHEBI:456216"/>
        <dbReference type="EC" id="7.2.2.3"/>
    </reaction>
    <physiologicalReaction direction="left-to-right" evidence="21">
        <dbReference type="Rhea" id="RHEA:14634"/>
    </physiologicalReaction>
</comment>
<feature type="transmembrane region" description="Helical" evidence="23">
    <location>
        <begin position="818"/>
        <end position="839"/>
    </location>
</feature>
<dbReference type="InterPro" id="IPR008250">
    <property type="entry name" value="ATPase_P-typ_transduc_dom_A_sf"/>
</dbReference>
<evidence type="ECO:0000256" key="8">
    <source>
        <dbReference type="ARBA" id="ARBA00022741"/>
    </source>
</evidence>
<evidence type="ECO:0000256" key="12">
    <source>
        <dbReference type="ARBA" id="ARBA00022967"/>
    </source>
</evidence>
<evidence type="ECO:0000313" key="25">
    <source>
        <dbReference type="EMBL" id="RKP24819.1"/>
    </source>
</evidence>
<feature type="transmembrane region" description="Helical" evidence="23">
    <location>
        <begin position="270"/>
        <end position="291"/>
    </location>
</feature>
<evidence type="ECO:0000256" key="11">
    <source>
        <dbReference type="ARBA" id="ARBA00022958"/>
    </source>
</evidence>
<dbReference type="OrthoDB" id="116380at2759"/>
<evidence type="ECO:0000256" key="1">
    <source>
        <dbReference type="ARBA" id="ARBA00001946"/>
    </source>
</evidence>
<dbReference type="Gene3D" id="1.20.1110.10">
    <property type="entry name" value="Calcium-transporting ATPase, transmembrane domain"/>
    <property type="match status" value="1"/>
</dbReference>
<dbReference type="NCBIfam" id="TIGR01523">
    <property type="entry name" value="ATPase-IID_K-Na"/>
    <property type="match status" value="1"/>
</dbReference>
<feature type="compositionally biased region" description="Basic and acidic residues" evidence="22">
    <location>
        <begin position="1"/>
        <end position="17"/>
    </location>
</feature>
<dbReference type="Gene3D" id="3.40.50.1000">
    <property type="entry name" value="HAD superfamily/HAD-like"/>
    <property type="match status" value="1"/>
</dbReference>
<evidence type="ECO:0000256" key="16">
    <source>
        <dbReference type="ARBA" id="ARBA00023136"/>
    </source>
</evidence>
<dbReference type="Gene3D" id="3.40.1110.10">
    <property type="entry name" value="Calcium-transporting ATPase, cytoplasmic domain N"/>
    <property type="match status" value="1"/>
</dbReference>
<dbReference type="SUPFAM" id="SSF81653">
    <property type="entry name" value="Calcium ATPase, transduction domain A"/>
    <property type="match status" value="1"/>
</dbReference>
<evidence type="ECO:0000256" key="13">
    <source>
        <dbReference type="ARBA" id="ARBA00022989"/>
    </source>
</evidence>
<dbReference type="GO" id="GO:0046872">
    <property type="term" value="F:metal ion binding"/>
    <property type="evidence" value="ECO:0007669"/>
    <property type="project" value="UniProtKB-KW"/>
</dbReference>
<feature type="transmembrane region" description="Helical" evidence="23">
    <location>
        <begin position="984"/>
        <end position="1004"/>
    </location>
</feature>
<keyword evidence="7" id="KW-0479">Metal-binding</keyword>
<dbReference type="InterPro" id="IPR006068">
    <property type="entry name" value="ATPase_P-typ_cation-transptr_C"/>
</dbReference>
<feature type="region of interest" description="Disordered" evidence="22">
    <location>
        <begin position="1"/>
        <end position="32"/>
    </location>
</feature>
<dbReference type="GO" id="GO:0008554">
    <property type="term" value="F:P-type sodium transporter activity"/>
    <property type="evidence" value="ECO:0007669"/>
    <property type="project" value="UniProtKB-EC"/>
</dbReference>
<proteinExistence type="inferred from homology"/>
<evidence type="ECO:0000256" key="5">
    <source>
        <dbReference type="ARBA" id="ARBA00022538"/>
    </source>
</evidence>
<keyword evidence="3" id="KW-0813">Transport</keyword>
<evidence type="ECO:0000256" key="22">
    <source>
        <dbReference type="SAM" id="MobiDB-lite"/>
    </source>
</evidence>
<feature type="transmembrane region" description="Helical" evidence="23">
    <location>
        <begin position="785"/>
        <end position="806"/>
    </location>
</feature>
<evidence type="ECO:0000256" key="7">
    <source>
        <dbReference type="ARBA" id="ARBA00022723"/>
    </source>
</evidence>
<evidence type="ECO:0000256" key="21">
    <source>
        <dbReference type="ARBA" id="ARBA00049499"/>
    </source>
</evidence>
<keyword evidence="11" id="KW-0630">Potassium</keyword>
<feature type="transmembrane region" description="Helical" evidence="23">
    <location>
        <begin position="952"/>
        <end position="972"/>
    </location>
</feature>
<dbReference type="PRINTS" id="PR00119">
    <property type="entry name" value="CATATPASE"/>
</dbReference>
<dbReference type="Pfam" id="PF00690">
    <property type="entry name" value="Cation_ATPase_N"/>
    <property type="match status" value="1"/>
</dbReference>
<dbReference type="InterPro" id="IPR023214">
    <property type="entry name" value="HAD_sf"/>
</dbReference>
<dbReference type="FunFam" id="2.70.150.10:FF:000016">
    <property type="entry name" value="Calcium-transporting P-type ATPase putative"/>
    <property type="match status" value="1"/>
</dbReference>
<gene>
    <name evidence="25" type="ORF">SYNPS1DRAFT_16589</name>
</gene>
<comment type="cofactor">
    <cofactor evidence="1">
        <name>Mg(2+)</name>
        <dbReference type="ChEBI" id="CHEBI:18420"/>
    </cofactor>
</comment>
<dbReference type="Pfam" id="PF00122">
    <property type="entry name" value="E1-E2_ATPase"/>
    <property type="match status" value="1"/>
</dbReference>
<keyword evidence="6 23" id="KW-0812">Transmembrane</keyword>
<comment type="subcellular location">
    <subcellularLocation>
        <location evidence="2">Cell membrane</location>
        <topology evidence="2">Multi-pass membrane protein</topology>
    </subcellularLocation>
</comment>
<dbReference type="SFLD" id="SFLDF00027">
    <property type="entry name" value="p-type_atpase"/>
    <property type="match status" value="1"/>
</dbReference>
<dbReference type="InterPro" id="IPR001757">
    <property type="entry name" value="P_typ_ATPase"/>
</dbReference>
<keyword evidence="8" id="KW-0547">Nucleotide-binding</keyword>
<evidence type="ECO:0000256" key="17">
    <source>
        <dbReference type="ARBA" id="ARBA00023201"/>
    </source>
</evidence>
<evidence type="ECO:0000256" key="23">
    <source>
        <dbReference type="SAM" id="Phobius"/>
    </source>
</evidence>
<dbReference type="SMART" id="SM00831">
    <property type="entry name" value="Cation_ATPase_N"/>
    <property type="match status" value="1"/>
</dbReference>
<evidence type="ECO:0000256" key="3">
    <source>
        <dbReference type="ARBA" id="ARBA00022448"/>
    </source>
</evidence>
<keyword evidence="16 23" id="KW-0472">Membrane</keyword>
<protein>
    <recommendedName>
        <fullName evidence="19">P-type Na(+) transporter</fullName>
        <ecNumber evidence="19">7.2.2.3</ecNumber>
    </recommendedName>
</protein>
<feature type="transmembrane region" description="Helical" evidence="23">
    <location>
        <begin position="108"/>
        <end position="127"/>
    </location>
</feature>
<dbReference type="SUPFAM" id="SSF81660">
    <property type="entry name" value="Metal cation-transporting ATPase, ATP-binding domain N"/>
    <property type="match status" value="1"/>
</dbReference>
<dbReference type="GO" id="GO:0016887">
    <property type="term" value="F:ATP hydrolysis activity"/>
    <property type="evidence" value="ECO:0007669"/>
    <property type="project" value="InterPro"/>
</dbReference>
<comment type="similarity">
    <text evidence="18">Belongs to the cation transport ATPase (P-type) (TC 3.A.3) family. Type IID subfamily.</text>
</comment>
<reference evidence="26" key="1">
    <citation type="journal article" date="2018" name="Nat. Microbiol.">
        <title>Leveraging single-cell genomics to expand the fungal tree of life.</title>
        <authorList>
            <person name="Ahrendt S.R."/>
            <person name="Quandt C.A."/>
            <person name="Ciobanu D."/>
            <person name="Clum A."/>
            <person name="Salamov A."/>
            <person name="Andreopoulos B."/>
            <person name="Cheng J.F."/>
            <person name="Woyke T."/>
            <person name="Pelin A."/>
            <person name="Henrissat B."/>
            <person name="Reynolds N.K."/>
            <person name="Benny G.L."/>
            <person name="Smith M.E."/>
            <person name="James T.Y."/>
            <person name="Grigoriev I.V."/>
        </authorList>
    </citation>
    <scope>NUCLEOTIDE SEQUENCE [LARGE SCALE GENOMIC DNA]</scope>
    <source>
        <strain evidence="26">Benny S71-1</strain>
    </source>
</reference>
<dbReference type="InterPro" id="IPR023299">
    <property type="entry name" value="ATPase_P-typ_cyto_dom_N"/>
</dbReference>
<keyword evidence="9" id="KW-0067">ATP-binding</keyword>
<evidence type="ECO:0000256" key="6">
    <source>
        <dbReference type="ARBA" id="ARBA00022692"/>
    </source>
</evidence>
<evidence type="ECO:0000256" key="9">
    <source>
        <dbReference type="ARBA" id="ARBA00022840"/>
    </source>
</evidence>
<dbReference type="SFLD" id="SFLDG00002">
    <property type="entry name" value="C1.7:_P-type_atpase_like"/>
    <property type="match status" value="1"/>
</dbReference>
<evidence type="ECO:0000313" key="26">
    <source>
        <dbReference type="Proteomes" id="UP000278143"/>
    </source>
</evidence>
<keyword evidence="17" id="KW-0739">Sodium transport</keyword>
<keyword evidence="15" id="KW-0406">Ion transport</keyword>
<feature type="transmembrane region" description="Helical" evidence="23">
    <location>
        <begin position="84"/>
        <end position="102"/>
    </location>
</feature>
<evidence type="ECO:0000256" key="14">
    <source>
        <dbReference type="ARBA" id="ARBA00023053"/>
    </source>
</evidence>
<comment type="catalytic activity">
    <reaction evidence="20">
        <text>K(+)(in) + ATP + H2O = K(+)(out) + ADP + phosphate + H(+)</text>
        <dbReference type="Rhea" id="RHEA:75815"/>
        <dbReference type="ChEBI" id="CHEBI:15377"/>
        <dbReference type="ChEBI" id="CHEBI:15378"/>
        <dbReference type="ChEBI" id="CHEBI:29103"/>
        <dbReference type="ChEBI" id="CHEBI:30616"/>
        <dbReference type="ChEBI" id="CHEBI:43474"/>
        <dbReference type="ChEBI" id="CHEBI:456216"/>
    </reaction>
</comment>
<dbReference type="InterPro" id="IPR006414">
    <property type="entry name" value="P-type_ATPase_IID"/>
</dbReference>
<accession>A0A4V1J1E9</accession>
<dbReference type="SUPFAM" id="SSF56784">
    <property type="entry name" value="HAD-like"/>
    <property type="match status" value="1"/>
</dbReference>
<dbReference type="Proteomes" id="UP000278143">
    <property type="component" value="Unassembled WGS sequence"/>
</dbReference>
<sequence>MSDSVKKKAVDGPREKAASPTNTNTTTTTYHTMEPSRVVEMLHTDMEEGLSAASARHRLLHDSGPNELKGGSGVSAWKVLLHQFMNALVVVLIIAMAVAFAAKDYIEGGVIAAIILFNAAIGFMQEYKAEKTMDSLRRMSSPTARVLRDGRIAYLPTREVVPGDIVMFELGDIICADCRLFDVVNLEIDEALLTGESIPVAKDIAVIPNPDEGIGDRINMVYSSTLVTKGRGKGIVVHTGMGTEIGKIAKRLTEATNSQKTQLQKSLDRLAYILFGCAIVLAIVVFGVNRFHVTPDILIYAISLAITVIPEGMVAVVTLTMAIGVRSMAKNKAIVRQLSALEALGSVTNICSDKASGTATGTLTQSKMVLTRFYTPSDGYFSVTGTGIEPVGEILMEGRPDLEAVEERENDSSNTLLVECAALCNVASIRRSKKGEWEGLGDPTEIALQVFAAKLKHGRHQLMANEDPMQNFKLLYEHPFDSSVKRMSSVYTVPTASHDGTARPLAGKTIAFLKGASERVAERCTRLVDKHGKVWPVPGSAVWDWVRPVVEDMASDGLRVLGLAYREIAPDECRADLLDDREQVDRDMTLLGLVGIYDPPRAESLPSVKRCHRAGITVHMLTGDHPSTATAIAKERWATLTGADYNVPSKDTLAMSTPASHVGSSDSVAVATAQLTMAASQFDVLSDDELKQASELPLVVARCSPDTKVKMIGALHARERVVAMTGDGVNDSPSLKIADIGIAMGLSGSDVAKQASDIVLTDDNFSTIVRAIAEGRRIFTNIQKFVLHLMSTNVAEVIALVIGLVFSDNEGVSVYPMSPLQILFLNMITSSPPAMALGMEPATKDIMLRPPRRIGTGLFSKEIIADILYYGIWMGVLSLANFVLVIYGFGDGRLGSNCNHDFSNACDLVFRARGTGYATMTLLILAHAFNCRSLRTPQWTPRSIRQWSKSKPLLFSVLLGILLLFPALYIPVVNTSVFKHKPLTWEWALVIVAIVVFLLISEFYRWMKRLFL</sequence>
<feature type="transmembrane region" description="Helical" evidence="23">
    <location>
        <begin position="867"/>
        <end position="890"/>
    </location>
</feature>
<name>A0A4V1J1E9_9FUNG</name>
<evidence type="ECO:0000256" key="18">
    <source>
        <dbReference type="ARBA" id="ARBA00035017"/>
    </source>
</evidence>
<dbReference type="PANTHER" id="PTHR42861">
    <property type="entry name" value="CALCIUM-TRANSPORTING ATPASE"/>
    <property type="match status" value="1"/>
</dbReference>
<dbReference type="SFLD" id="SFLDS00003">
    <property type="entry name" value="Haloacid_Dehalogenase"/>
    <property type="match status" value="1"/>
</dbReference>
<organism evidence="25 26">
    <name type="scientific">Syncephalis pseudoplumigaleata</name>
    <dbReference type="NCBI Taxonomy" id="1712513"/>
    <lineage>
        <taxon>Eukaryota</taxon>
        <taxon>Fungi</taxon>
        <taxon>Fungi incertae sedis</taxon>
        <taxon>Zoopagomycota</taxon>
        <taxon>Zoopagomycotina</taxon>
        <taxon>Zoopagomycetes</taxon>
        <taxon>Zoopagales</taxon>
        <taxon>Piptocephalidaceae</taxon>
        <taxon>Syncephalis</taxon>
    </lineage>
</organism>
<evidence type="ECO:0000256" key="19">
    <source>
        <dbReference type="ARBA" id="ARBA00035029"/>
    </source>
</evidence>
<dbReference type="InterPro" id="IPR004014">
    <property type="entry name" value="ATPase_P-typ_cation-transptr_N"/>
</dbReference>
<dbReference type="EMBL" id="KZ990022">
    <property type="protein sequence ID" value="RKP24819.1"/>
    <property type="molecule type" value="Genomic_DNA"/>
</dbReference>
<dbReference type="SUPFAM" id="SSF81665">
    <property type="entry name" value="Calcium ATPase, transmembrane domain M"/>
    <property type="match status" value="1"/>
</dbReference>
<keyword evidence="26" id="KW-1185">Reference proteome</keyword>
<feature type="non-terminal residue" evidence="25">
    <location>
        <position position="1012"/>
    </location>
</feature>
<dbReference type="Pfam" id="PF13246">
    <property type="entry name" value="Cation_ATPase"/>
    <property type="match status" value="1"/>
</dbReference>
<evidence type="ECO:0000259" key="24">
    <source>
        <dbReference type="SMART" id="SM00831"/>
    </source>
</evidence>
<dbReference type="GO" id="GO:0005886">
    <property type="term" value="C:plasma membrane"/>
    <property type="evidence" value="ECO:0007669"/>
    <property type="project" value="UniProtKB-SubCell"/>
</dbReference>
<dbReference type="NCBIfam" id="TIGR01494">
    <property type="entry name" value="ATPase_P-type"/>
    <property type="match status" value="2"/>
</dbReference>
<keyword evidence="13 23" id="KW-1133">Transmembrane helix</keyword>
<keyword evidence="5" id="KW-0633">Potassium transport</keyword>
<keyword evidence="10" id="KW-0460">Magnesium</keyword>
<evidence type="ECO:0000256" key="15">
    <source>
        <dbReference type="ARBA" id="ARBA00023065"/>
    </source>
</evidence>
<evidence type="ECO:0000256" key="2">
    <source>
        <dbReference type="ARBA" id="ARBA00004651"/>
    </source>
</evidence>
<keyword evidence="12" id="KW-1278">Translocase</keyword>
<feature type="transmembrane region" description="Helical" evidence="23">
    <location>
        <begin position="297"/>
        <end position="323"/>
    </location>
</feature>
<dbReference type="GO" id="GO:0006813">
    <property type="term" value="P:potassium ion transport"/>
    <property type="evidence" value="ECO:0007669"/>
    <property type="project" value="UniProtKB-KW"/>
</dbReference>
<dbReference type="InterPro" id="IPR059000">
    <property type="entry name" value="ATPase_P-type_domA"/>
</dbReference>
<evidence type="ECO:0000256" key="10">
    <source>
        <dbReference type="ARBA" id="ARBA00022842"/>
    </source>
</evidence>
<dbReference type="GO" id="GO:0005524">
    <property type="term" value="F:ATP binding"/>
    <property type="evidence" value="ECO:0007669"/>
    <property type="project" value="UniProtKB-KW"/>
</dbReference>
<dbReference type="InterPro" id="IPR036412">
    <property type="entry name" value="HAD-like_sf"/>
</dbReference>
<dbReference type="AlphaFoldDB" id="A0A4V1J1E9"/>
<keyword evidence="4" id="KW-1003">Cell membrane</keyword>
<keyword evidence="14" id="KW-0915">Sodium</keyword>
<feature type="transmembrane region" description="Helical" evidence="23">
    <location>
        <begin position="910"/>
        <end position="931"/>
    </location>
</feature>
<evidence type="ECO:0000256" key="4">
    <source>
        <dbReference type="ARBA" id="ARBA00022475"/>
    </source>
</evidence>
<evidence type="ECO:0000256" key="20">
    <source>
        <dbReference type="ARBA" id="ARBA00048599"/>
    </source>
</evidence>
<dbReference type="InterPro" id="IPR023298">
    <property type="entry name" value="ATPase_P-typ_TM_dom_sf"/>
</dbReference>